<evidence type="ECO:0000259" key="11">
    <source>
        <dbReference type="Pfam" id="PF00593"/>
    </source>
</evidence>
<evidence type="ECO:0000256" key="8">
    <source>
        <dbReference type="PROSITE-ProRule" id="PRU01360"/>
    </source>
</evidence>
<keyword evidence="5 9" id="KW-0798">TonB box</keyword>
<keyword evidence="4 8" id="KW-0812">Transmembrane</keyword>
<dbReference type="InterPro" id="IPR039426">
    <property type="entry name" value="TonB-dep_rcpt-like"/>
</dbReference>
<proteinExistence type="inferred from homology"/>
<accession>A0A1H6TIS9</accession>
<dbReference type="GO" id="GO:0009279">
    <property type="term" value="C:cell outer membrane"/>
    <property type="evidence" value="ECO:0007669"/>
    <property type="project" value="UniProtKB-SubCell"/>
</dbReference>
<keyword evidence="7 8" id="KW-0998">Cell outer membrane</keyword>
<dbReference type="InterPro" id="IPR012910">
    <property type="entry name" value="Plug_dom"/>
</dbReference>
<evidence type="ECO:0000256" key="4">
    <source>
        <dbReference type="ARBA" id="ARBA00022692"/>
    </source>
</evidence>
<dbReference type="Gene3D" id="2.40.170.20">
    <property type="entry name" value="TonB-dependent receptor, beta-barrel domain"/>
    <property type="match status" value="1"/>
</dbReference>
<dbReference type="PANTHER" id="PTHR47234">
    <property type="match status" value="1"/>
</dbReference>
<dbReference type="InterPro" id="IPR037066">
    <property type="entry name" value="Plug_dom_sf"/>
</dbReference>
<comment type="similarity">
    <text evidence="8 9">Belongs to the TonB-dependent receptor family.</text>
</comment>
<evidence type="ECO:0000256" key="5">
    <source>
        <dbReference type="ARBA" id="ARBA00023077"/>
    </source>
</evidence>
<keyword evidence="2 8" id="KW-0813">Transport</keyword>
<evidence type="ECO:0000256" key="9">
    <source>
        <dbReference type="RuleBase" id="RU003357"/>
    </source>
</evidence>
<dbReference type="AlphaFoldDB" id="A0A1H6TIS9"/>
<evidence type="ECO:0000256" key="3">
    <source>
        <dbReference type="ARBA" id="ARBA00022452"/>
    </source>
</evidence>
<dbReference type="Pfam" id="PF00593">
    <property type="entry name" value="TonB_dep_Rec_b-barrel"/>
    <property type="match status" value="1"/>
</dbReference>
<evidence type="ECO:0000256" key="1">
    <source>
        <dbReference type="ARBA" id="ARBA00004571"/>
    </source>
</evidence>
<feature type="domain" description="TonB-dependent receptor plug" evidence="12">
    <location>
        <begin position="115"/>
        <end position="236"/>
    </location>
</feature>
<keyword evidence="3 8" id="KW-1134">Transmembrane beta strand</keyword>
<dbReference type="InterPro" id="IPR000531">
    <property type="entry name" value="Beta-barrel_TonB"/>
</dbReference>
<dbReference type="Proteomes" id="UP000199532">
    <property type="component" value="Unassembled WGS sequence"/>
</dbReference>
<evidence type="ECO:0000256" key="7">
    <source>
        <dbReference type="ARBA" id="ARBA00023237"/>
    </source>
</evidence>
<dbReference type="Pfam" id="PF07715">
    <property type="entry name" value="Plug"/>
    <property type="match status" value="1"/>
</dbReference>
<dbReference type="SUPFAM" id="SSF56935">
    <property type="entry name" value="Porins"/>
    <property type="match status" value="1"/>
</dbReference>
<dbReference type="InterPro" id="IPR008969">
    <property type="entry name" value="CarboxyPept-like_regulatory"/>
</dbReference>
<dbReference type="InterPro" id="IPR036942">
    <property type="entry name" value="Beta-barrel_TonB_sf"/>
</dbReference>
<sequence>MSKLYFSFFLVLIVSQAIAQKYKVAGIIKDEEGKGIGGVLVRESGTSSSATTNQYGIYEMRVHYGNATLIVTADGYYKVTRDINGIGTQNFILSSVSKARQKGIVGSRNLNATEADLSSPVDVIDVKKIASLNGQFDLPQLLQYVSGSFNSNRQLGADGTDLIDAASIHGMGPDQMLVLVNGKRRHQSSLINLSGTRGRGNNGFDFSTIPVSSIDRVEILRDGAVAQYGSDAVSGVINIVLKDHTDGFSANANAGIRMAKYNRDSSSWDGLNYNGNINYGTKIAKSGFFNVTADYNFQDHTNRADTQTDSILRRKFGDPKIYNGSLSYNTVIPVYKNTGIYSFGTASYRQGETYSWTRGARDSTNFIKLYPNGFDPLVSRVVDDRSITLGARTAWNGFNINLSHTYGFNKFSYDVKNTLNKSFGMDTTRSSYEAGGFQTSQNVTNLDVTTFYKDILDGVHLAFGAEYRMDSYKINVGNPLSWRTYNPLKFGGAQGFKGYGETEAIDQKRNNAAGYVDIEAKFDESLSVNAAGRFDYYSDLGSAVSGKAGLRYKITDALSIRGAYGLGFRAPSLAQQHYSYDILIPSKANLEYPQSNVITRSGSEISKALAAPDLKMETTHNGSAGIVFAPDNNFSVSVDGYYVRVQDRVILTGPIDSNDKQVGALLKRLNVAQVRFFTNALTTSTAGVDLSLKYTADLGTGKLNTILSANYNTMSIDTIKTNERLANKQANYLDKRERYFILASAPPMKINLTLDYIAGPLTFMVRGTYFDEIQLINRNFGGIDKSGKAYTEKDYIDIYKSMIQADASLSLKVNEKISFTIGGSNLLNAYPTMSKPGRTESGGAWDSVQAGNNGSFFFTRIFYKF</sequence>
<dbReference type="Gene3D" id="2.60.40.1120">
    <property type="entry name" value="Carboxypeptidase-like, regulatory domain"/>
    <property type="match status" value="1"/>
</dbReference>
<dbReference type="EMBL" id="FNXY01000003">
    <property type="protein sequence ID" value="SEI76125.1"/>
    <property type="molecule type" value="Genomic_DNA"/>
</dbReference>
<evidence type="ECO:0000259" key="12">
    <source>
        <dbReference type="Pfam" id="PF07715"/>
    </source>
</evidence>
<evidence type="ECO:0000256" key="6">
    <source>
        <dbReference type="ARBA" id="ARBA00023136"/>
    </source>
</evidence>
<keyword evidence="14" id="KW-1185">Reference proteome</keyword>
<dbReference type="PANTHER" id="PTHR47234:SF3">
    <property type="entry name" value="SECRETIN_TONB SHORT N-TERMINAL DOMAIN-CONTAINING PROTEIN"/>
    <property type="match status" value="1"/>
</dbReference>
<keyword evidence="10" id="KW-0732">Signal</keyword>
<feature type="chain" id="PRO_5011542107" evidence="10">
    <location>
        <begin position="20"/>
        <end position="865"/>
    </location>
</feature>
<dbReference type="Gene3D" id="2.170.130.10">
    <property type="entry name" value="TonB-dependent receptor, plug domain"/>
    <property type="match status" value="1"/>
</dbReference>
<evidence type="ECO:0000313" key="14">
    <source>
        <dbReference type="Proteomes" id="UP000199532"/>
    </source>
</evidence>
<dbReference type="RefSeq" id="WP_090335084.1">
    <property type="nucleotide sequence ID" value="NZ_FNXY01000003.1"/>
</dbReference>
<feature type="domain" description="TonB-dependent receptor-like beta-barrel" evidence="11">
    <location>
        <begin position="339"/>
        <end position="826"/>
    </location>
</feature>
<feature type="signal peptide" evidence="10">
    <location>
        <begin position="1"/>
        <end position="19"/>
    </location>
</feature>
<evidence type="ECO:0000313" key="13">
    <source>
        <dbReference type="EMBL" id="SEI76125.1"/>
    </source>
</evidence>
<dbReference type="SUPFAM" id="SSF49464">
    <property type="entry name" value="Carboxypeptidase regulatory domain-like"/>
    <property type="match status" value="1"/>
</dbReference>
<reference evidence="13 14" key="1">
    <citation type="submission" date="2016-10" db="EMBL/GenBank/DDBJ databases">
        <authorList>
            <person name="de Groot N.N."/>
        </authorList>
    </citation>
    <scope>NUCLEOTIDE SEQUENCE [LARGE SCALE GENOMIC DNA]</scope>
    <source>
        <strain evidence="13 14">DSM 19938</strain>
    </source>
</reference>
<dbReference type="OrthoDB" id="9805434at2"/>
<dbReference type="STRING" id="408657.SAMN04487995_2074"/>
<name>A0A1H6TIS9_9BACT</name>
<gene>
    <name evidence="13" type="ORF">SAMN04487995_2074</name>
</gene>
<organism evidence="13 14">
    <name type="scientific">Dyadobacter koreensis</name>
    <dbReference type="NCBI Taxonomy" id="408657"/>
    <lineage>
        <taxon>Bacteria</taxon>
        <taxon>Pseudomonadati</taxon>
        <taxon>Bacteroidota</taxon>
        <taxon>Cytophagia</taxon>
        <taxon>Cytophagales</taxon>
        <taxon>Spirosomataceae</taxon>
        <taxon>Dyadobacter</taxon>
    </lineage>
</organism>
<comment type="subcellular location">
    <subcellularLocation>
        <location evidence="1 8">Cell outer membrane</location>
        <topology evidence="1 8">Multi-pass membrane protein</topology>
    </subcellularLocation>
</comment>
<dbReference type="CDD" id="cd01347">
    <property type="entry name" value="ligand_gated_channel"/>
    <property type="match status" value="1"/>
</dbReference>
<evidence type="ECO:0000256" key="2">
    <source>
        <dbReference type="ARBA" id="ARBA00022448"/>
    </source>
</evidence>
<keyword evidence="6 8" id="KW-0472">Membrane</keyword>
<dbReference type="PROSITE" id="PS52016">
    <property type="entry name" value="TONB_DEPENDENT_REC_3"/>
    <property type="match status" value="1"/>
</dbReference>
<evidence type="ECO:0000256" key="10">
    <source>
        <dbReference type="SAM" id="SignalP"/>
    </source>
</evidence>
<protein>
    <submittedName>
        <fullName evidence="13">Iron complex outermembrane recepter protein</fullName>
    </submittedName>
</protein>